<dbReference type="KEGG" id="vpy:HZI73_19670"/>
<gene>
    <name evidence="3" type="ORF">HZI73_19670</name>
</gene>
<feature type="transmembrane region" description="Helical" evidence="1">
    <location>
        <begin position="29"/>
        <end position="45"/>
    </location>
</feature>
<organism evidence="3 4">
    <name type="scientific">Vallitalea pronyensis</name>
    <dbReference type="NCBI Taxonomy" id="1348613"/>
    <lineage>
        <taxon>Bacteria</taxon>
        <taxon>Bacillati</taxon>
        <taxon>Bacillota</taxon>
        <taxon>Clostridia</taxon>
        <taxon>Lachnospirales</taxon>
        <taxon>Vallitaleaceae</taxon>
        <taxon>Vallitalea</taxon>
    </lineage>
</organism>
<proteinExistence type="predicted"/>
<keyword evidence="1" id="KW-1133">Transmembrane helix</keyword>
<evidence type="ECO:0000313" key="4">
    <source>
        <dbReference type="Proteomes" id="UP000683246"/>
    </source>
</evidence>
<keyword evidence="1" id="KW-0812">Transmembrane</keyword>
<dbReference type="EMBL" id="CP058649">
    <property type="protein sequence ID" value="QUI24378.1"/>
    <property type="molecule type" value="Genomic_DNA"/>
</dbReference>
<reference evidence="3" key="1">
    <citation type="submission" date="2020-07" db="EMBL/GenBank/DDBJ databases">
        <title>Vallitalea pronyensis genome.</title>
        <authorList>
            <person name="Postec A."/>
        </authorList>
    </citation>
    <scope>NUCLEOTIDE SEQUENCE</scope>
    <source>
        <strain evidence="3">FatNI3</strain>
    </source>
</reference>
<keyword evidence="1" id="KW-0472">Membrane</keyword>
<name>A0A8J8MNA7_9FIRM</name>
<evidence type="ECO:0000259" key="2">
    <source>
        <dbReference type="Pfam" id="PF14317"/>
    </source>
</evidence>
<dbReference type="AlphaFoldDB" id="A0A8J8MNA7"/>
<evidence type="ECO:0000256" key="1">
    <source>
        <dbReference type="SAM" id="Phobius"/>
    </source>
</evidence>
<keyword evidence="4" id="KW-1185">Reference proteome</keyword>
<feature type="domain" description="YcxB-like C-terminal" evidence="2">
    <location>
        <begin position="94"/>
        <end position="146"/>
    </location>
</feature>
<dbReference type="Pfam" id="PF14317">
    <property type="entry name" value="YcxB"/>
    <property type="match status" value="1"/>
</dbReference>
<dbReference type="RefSeq" id="WP_212695073.1">
    <property type="nucleotide sequence ID" value="NZ_CP058649.1"/>
</dbReference>
<accession>A0A8J8MNA7</accession>
<dbReference type="InterPro" id="IPR025588">
    <property type="entry name" value="YcxB-like_C"/>
</dbReference>
<dbReference type="Proteomes" id="UP000683246">
    <property type="component" value="Chromosome"/>
</dbReference>
<protein>
    <submittedName>
        <fullName evidence="3">YcxB family protein</fullName>
    </submittedName>
</protein>
<evidence type="ECO:0000313" key="3">
    <source>
        <dbReference type="EMBL" id="QUI24378.1"/>
    </source>
</evidence>
<feature type="transmembrane region" description="Helical" evidence="1">
    <location>
        <begin position="51"/>
        <end position="72"/>
    </location>
</feature>
<sequence>MQIIIEQDNPKQIHLDGYKKYFRSHYKKEIIISLLVMIISLWCVYNDAIIIFGYIGGSFAIFYLLFLWLFFYKGPISAIMKRKSSKSIIIINSEEICIKGESAEFKYYWKAIKKVYLISKYIFIIAQDNRFIIIDNNDLEDNDMEKLHDFFIKNKVKIND</sequence>